<organism evidence="1 2">
    <name type="scientific">Ophiocordyceps polyrhachis-furcata BCC 54312</name>
    <dbReference type="NCBI Taxonomy" id="1330021"/>
    <lineage>
        <taxon>Eukaryota</taxon>
        <taxon>Fungi</taxon>
        <taxon>Dikarya</taxon>
        <taxon>Ascomycota</taxon>
        <taxon>Pezizomycotina</taxon>
        <taxon>Sordariomycetes</taxon>
        <taxon>Hypocreomycetidae</taxon>
        <taxon>Hypocreales</taxon>
        <taxon>Ophiocordycipitaceae</taxon>
        <taxon>Ophiocordyceps</taxon>
    </lineage>
</organism>
<protein>
    <submittedName>
        <fullName evidence="1">Uncharacterized protein</fullName>
    </submittedName>
</protein>
<comment type="caution">
    <text evidence="1">The sequence shown here is derived from an EMBL/GenBank/DDBJ whole genome shotgun (WGS) entry which is preliminary data.</text>
</comment>
<name>A0A367KZW1_9HYPO</name>
<sequence length="53" mass="6182">MDEELTNREEELEAGEVGKPSFFYRQFLRNKGTSRDTLKLVRVNPIDLIDLTP</sequence>
<evidence type="ECO:0000313" key="1">
    <source>
        <dbReference type="EMBL" id="RCI07704.1"/>
    </source>
</evidence>
<dbReference type="EMBL" id="LKCN02000024">
    <property type="protein sequence ID" value="RCI07704.1"/>
    <property type="molecule type" value="Genomic_DNA"/>
</dbReference>
<evidence type="ECO:0000313" key="2">
    <source>
        <dbReference type="Proteomes" id="UP000253664"/>
    </source>
</evidence>
<proteinExistence type="predicted"/>
<keyword evidence="2" id="KW-1185">Reference proteome</keyword>
<accession>A0A367KZW1</accession>
<gene>
    <name evidence="1" type="ORF">L249_5674</name>
</gene>
<reference evidence="1 2" key="1">
    <citation type="journal article" date="2015" name="BMC Genomics">
        <title>Insights from the genome of Ophiocordyceps polyrhachis-furcata to pathogenicity and host specificity in insect fungi.</title>
        <authorList>
            <person name="Wichadakul D."/>
            <person name="Kobmoo N."/>
            <person name="Ingsriswang S."/>
            <person name="Tangphatsornruang S."/>
            <person name="Chantasingh D."/>
            <person name="Luangsa-ard J.J."/>
            <person name="Eurwilaichitr L."/>
        </authorList>
    </citation>
    <scope>NUCLEOTIDE SEQUENCE [LARGE SCALE GENOMIC DNA]</scope>
    <source>
        <strain evidence="1 2">BCC 54312</strain>
    </source>
</reference>
<dbReference type="AlphaFoldDB" id="A0A367KZW1"/>
<dbReference type="Proteomes" id="UP000253664">
    <property type="component" value="Unassembled WGS sequence"/>
</dbReference>